<organism evidence="1 2">
    <name type="scientific">Flavobacterium procerum</name>
    <dbReference type="NCBI Taxonomy" id="1455569"/>
    <lineage>
        <taxon>Bacteria</taxon>
        <taxon>Pseudomonadati</taxon>
        <taxon>Bacteroidota</taxon>
        <taxon>Flavobacteriia</taxon>
        <taxon>Flavobacteriales</taxon>
        <taxon>Flavobacteriaceae</taxon>
        <taxon>Flavobacterium</taxon>
    </lineage>
</organism>
<keyword evidence="2" id="KW-1185">Reference proteome</keyword>
<evidence type="ECO:0000313" key="1">
    <source>
        <dbReference type="EMBL" id="MFC0075736.1"/>
    </source>
</evidence>
<accession>A0ABV6BJZ7</accession>
<reference evidence="1 2" key="1">
    <citation type="submission" date="2024-09" db="EMBL/GenBank/DDBJ databases">
        <authorList>
            <person name="Sun Q."/>
            <person name="Mori K."/>
        </authorList>
    </citation>
    <scope>NUCLEOTIDE SEQUENCE [LARGE SCALE GENOMIC DNA]</scope>
    <source>
        <strain evidence="1 2">CGMCC 1.12926</strain>
    </source>
</reference>
<dbReference type="Proteomes" id="UP001589734">
    <property type="component" value="Unassembled WGS sequence"/>
</dbReference>
<dbReference type="RefSeq" id="WP_379685511.1">
    <property type="nucleotide sequence ID" value="NZ_JBHLYW010000002.1"/>
</dbReference>
<dbReference type="PROSITE" id="PS51257">
    <property type="entry name" value="PROKAR_LIPOPROTEIN"/>
    <property type="match status" value="1"/>
</dbReference>
<name>A0ABV6BJZ7_9FLAO</name>
<dbReference type="EMBL" id="JBHLYW010000002">
    <property type="protein sequence ID" value="MFC0075736.1"/>
    <property type="molecule type" value="Genomic_DNA"/>
</dbReference>
<evidence type="ECO:0000313" key="2">
    <source>
        <dbReference type="Proteomes" id="UP001589734"/>
    </source>
</evidence>
<proteinExistence type="predicted"/>
<protein>
    <submittedName>
        <fullName evidence="1">Uncharacterized protein</fullName>
    </submittedName>
</protein>
<gene>
    <name evidence="1" type="ORF">ACFFLS_01680</name>
</gene>
<sequence>MKKCTLILMVILTIVACKKEKEDSTAVATETSDSTFTKTSDSISTPNCITLEGYYTSADSKKKAEWVKQRGDSVCPCTLEESVLATHRVKGTVTNQKEKYVISWGKLKNIIKNYGYDKYLRLEVNNKKQEVLGVSMVPDYENGTYSFSTALIRSLAKRYVKNDNAEFHFSFAILDKSVEPAVVIQVNDPSNRISVNEIYFDYSTDPSKKDKNPKLNIPL</sequence>
<comment type="caution">
    <text evidence="1">The sequence shown here is derived from an EMBL/GenBank/DDBJ whole genome shotgun (WGS) entry which is preliminary data.</text>
</comment>